<dbReference type="GO" id="GO:0006139">
    <property type="term" value="P:nucleobase-containing compound metabolic process"/>
    <property type="evidence" value="ECO:0007669"/>
    <property type="project" value="InterPro"/>
</dbReference>
<dbReference type="InterPro" id="IPR027417">
    <property type="entry name" value="P-loop_NTPase"/>
</dbReference>
<dbReference type="PANTHER" id="PTHR11472">
    <property type="entry name" value="DNA REPAIR DEAD HELICASE RAD3/XP-D SUBFAMILY MEMBER"/>
    <property type="match status" value="1"/>
</dbReference>
<dbReference type="GO" id="GO:0003678">
    <property type="term" value="F:DNA helicase activity"/>
    <property type="evidence" value="ECO:0007669"/>
    <property type="project" value="TreeGrafter"/>
</dbReference>
<accession>A0A8X7MR80</accession>
<dbReference type="Proteomes" id="UP000077684">
    <property type="component" value="Unassembled WGS sequence"/>
</dbReference>
<dbReference type="GO" id="GO:0016818">
    <property type="term" value="F:hydrolase activity, acting on acid anhydrides, in phosphorus-containing anhydrides"/>
    <property type="evidence" value="ECO:0007669"/>
    <property type="project" value="InterPro"/>
</dbReference>
<evidence type="ECO:0000313" key="3">
    <source>
        <dbReference type="Proteomes" id="UP000077684"/>
    </source>
</evidence>
<reference evidence="2" key="1">
    <citation type="submission" date="2016-04" db="EMBL/GenBank/DDBJ databases">
        <authorList>
            <person name="Nguyen H.D."/>
            <person name="Samba Siva P."/>
            <person name="Cullis J."/>
            <person name="Levesque C.A."/>
            <person name="Hambleton S."/>
        </authorList>
    </citation>
    <scope>NUCLEOTIDE SEQUENCE</scope>
    <source>
        <strain evidence="2">DAOMC 236426</strain>
    </source>
</reference>
<evidence type="ECO:0000259" key="1">
    <source>
        <dbReference type="SMART" id="SM00491"/>
    </source>
</evidence>
<dbReference type="GO" id="GO:0034085">
    <property type="term" value="P:establishment of sister chromatid cohesion"/>
    <property type="evidence" value="ECO:0007669"/>
    <property type="project" value="TreeGrafter"/>
</dbReference>
<evidence type="ECO:0000313" key="2">
    <source>
        <dbReference type="EMBL" id="KAE8246185.1"/>
    </source>
</evidence>
<reference evidence="2" key="2">
    <citation type="journal article" date="2019" name="IMA Fungus">
        <title>Genome sequencing and comparison of five Tilletia species to identify candidate genes for the detection of regulated species infecting wheat.</title>
        <authorList>
            <person name="Nguyen H.D.T."/>
            <person name="Sultana T."/>
            <person name="Kesanakurti P."/>
            <person name="Hambleton S."/>
        </authorList>
    </citation>
    <scope>NUCLEOTIDE SEQUENCE</scope>
    <source>
        <strain evidence="2">DAOMC 236426</strain>
    </source>
</reference>
<sequence>MFAVVGAKLSEGINFSDNLTRAVVMVGMSFANAARPGAGGADEVCEGTCEDVWRIGEVRVQTRCGRAIRHKNDYATLILLDRRYAHPDIRNRLPGWIRNEVKTVKQFGPAMAGLGAFFRGKK</sequence>
<organism evidence="2 3">
    <name type="scientific">Tilletia controversa</name>
    <name type="common">dwarf bunt fungus</name>
    <dbReference type="NCBI Taxonomy" id="13291"/>
    <lineage>
        <taxon>Eukaryota</taxon>
        <taxon>Fungi</taxon>
        <taxon>Dikarya</taxon>
        <taxon>Basidiomycota</taxon>
        <taxon>Ustilaginomycotina</taxon>
        <taxon>Exobasidiomycetes</taxon>
        <taxon>Tilletiales</taxon>
        <taxon>Tilletiaceae</taxon>
        <taxon>Tilletia</taxon>
    </lineage>
</organism>
<name>A0A8X7MR80_9BASI</name>
<dbReference type="PANTHER" id="PTHR11472:SF41">
    <property type="entry name" value="ATP-DEPENDENT DNA HELICASE DDX11-RELATED"/>
    <property type="match status" value="1"/>
</dbReference>
<dbReference type="GO" id="GO:0005524">
    <property type="term" value="F:ATP binding"/>
    <property type="evidence" value="ECO:0007669"/>
    <property type="project" value="InterPro"/>
</dbReference>
<comment type="caution">
    <text evidence="2">The sequence shown here is derived from an EMBL/GenBank/DDBJ whole genome shotgun (WGS) entry which is preliminary data.</text>
</comment>
<dbReference type="GO" id="GO:0005634">
    <property type="term" value="C:nucleus"/>
    <property type="evidence" value="ECO:0007669"/>
    <property type="project" value="TreeGrafter"/>
</dbReference>
<dbReference type="EMBL" id="LWDE02000604">
    <property type="protein sequence ID" value="KAE8246185.1"/>
    <property type="molecule type" value="Genomic_DNA"/>
</dbReference>
<dbReference type="GO" id="GO:0003676">
    <property type="term" value="F:nucleic acid binding"/>
    <property type="evidence" value="ECO:0007669"/>
    <property type="project" value="InterPro"/>
</dbReference>
<feature type="domain" description="ATP-dependent helicase C-terminal" evidence="1">
    <location>
        <begin position="1"/>
        <end position="86"/>
    </location>
</feature>
<gene>
    <name evidence="2" type="ORF">A4X06_0g5127</name>
</gene>
<dbReference type="Gene3D" id="3.40.50.300">
    <property type="entry name" value="P-loop containing nucleotide triphosphate hydrolases"/>
    <property type="match status" value="1"/>
</dbReference>
<dbReference type="Pfam" id="PF13307">
    <property type="entry name" value="Helicase_C_2"/>
    <property type="match status" value="1"/>
</dbReference>
<keyword evidence="3" id="KW-1185">Reference proteome</keyword>
<dbReference type="InterPro" id="IPR045028">
    <property type="entry name" value="DinG/Rad3-like"/>
</dbReference>
<protein>
    <recommendedName>
        <fullName evidence="1">ATP-dependent helicase C-terminal domain-containing protein</fullName>
    </recommendedName>
</protein>
<dbReference type="SMART" id="SM00491">
    <property type="entry name" value="HELICc2"/>
    <property type="match status" value="1"/>
</dbReference>
<dbReference type="AlphaFoldDB" id="A0A8X7MR80"/>
<dbReference type="InterPro" id="IPR006555">
    <property type="entry name" value="ATP-dep_Helicase_C"/>
</dbReference>
<proteinExistence type="predicted"/>